<dbReference type="KEGG" id="scor:J3U87_01775"/>
<keyword evidence="1" id="KW-0547">Nucleotide-binding</keyword>
<dbReference type="GO" id="GO:0003677">
    <property type="term" value="F:DNA binding"/>
    <property type="evidence" value="ECO:0007669"/>
    <property type="project" value="InterPro"/>
</dbReference>
<dbReference type="InterPro" id="IPR003439">
    <property type="entry name" value="ABC_transporter-like_ATP-bd"/>
</dbReference>
<dbReference type="EMBL" id="CP071793">
    <property type="protein sequence ID" value="QTD51172.1"/>
    <property type="molecule type" value="Genomic_DNA"/>
</dbReference>
<dbReference type="Gene3D" id="3.40.50.300">
    <property type="entry name" value="P-loop containing nucleotide triphosphate hydrolases"/>
    <property type="match status" value="2"/>
</dbReference>
<dbReference type="InterPro" id="IPR017871">
    <property type="entry name" value="ABC_transporter-like_CS"/>
</dbReference>
<dbReference type="InterPro" id="IPR051309">
    <property type="entry name" value="ABCF_ATPase"/>
</dbReference>
<dbReference type="GO" id="GO:0005524">
    <property type="term" value="F:ATP binding"/>
    <property type="evidence" value="ECO:0007669"/>
    <property type="project" value="UniProtKB-KW"/>
</dbReference>
<evidence type="ECO:0000256" key="2">
    <source>
        <dbReference type="ARBA" id="ARBA00022840"/>
    </source>
</evidence>
<dbReference type="PROSITE" id="PS50893">
    <property type="entry name" value="ABC_TRANSPORTER_2"/>
    <property type="match status" value="2"/>
</dbReference>
<evidence type="ECO:0000256" key="4">
    <source>
        <dbReference type="SAM" id="MobiDB-lite"/>
    </source>
</evidence>
<dbReference type="Gene3D" id="1.10.287.380">
    <property type="entry name" value="Valyl-tRNA synthetase, C-terminal domain"/>
    <property type="match status" value="1"/>
</dbReference>
<feature type="domain" description="ABC transporter" evidence="5">
    <location>
        <begin position="5"/>
        <end position="225"/>
    </location>
</feature>
<name>A0A8A4TQ11_SULCO</name>
<dbReference type="Pfam" id="PF00005">
    <property type="entry name" value="ABC_tran"/>
    <property type="match status" value="2"/>
</dbReference>
<protein>
    <submittedName>
        <fullName evidence="6">ABC-F family ATP-binding cassette domain-containing protein</fullName>
    </submittedName>
</protein>
<dbReference type="Proteomes" id="UP000663929">
    <property type="component" value="Chromosome"/>
</dbReference>
<evidence type="ECO:0000313" key="6">
    <source>
        <dbReference type="EMBL" id="QTD51172.1"/>
    </source>
</evidence>
<feature type="domain" description="ABC transporter" evidence="5">
    <location>
        <begin position="294"/>
        <end position="512"/>
    </location>
</feature>
<feature type="compositionally biased region" description="Basic and acidic residues" evidence="4">
    <location>
        <begin position="506"/>
        <end position="516"/>
    </location>
</feature>
<dbReference type="RefSeq" id="WP_237381305.1">
    <property type="nucleotide sequence ID" value="NZ_CP071793.1"/>
</dbReference>
<dbReference type="GO" id="GO:0016887">
    <property type="term" value="F:ATP hydrolysis activity"/>
    <property type="evidence" value="ECO:0007669"/>
    <property type="project" value="InterPro"/>
</dbReference>
<feature type="coiled-coil region" evidence="3">
    <location>
        <begin position="541"/>
        <end position="601"/>
    </location>
</feature>
<feature type="region of interest" description="Disordered" evidence="4">
    <location>
        <begin position="506"/>
        <end position="536"/>
    </location>
</feature>
<dbReference type="PANTHER" id="PTHR42855">
    <property type="entry name" value="ABC TRANSPORTER ATP-BINDING SUBUNIT"/>
    <property type="match status" value="1"/>
</dbReference>
<dbReference type="InterPro" id="IPR027417">
    <property type="entry name" value="P-loop_NTPase"/>
</dbReference>
<dbReference type="PROSITE" id="PS00211">
    <property type="entry name" value="ABC_TRANSPORTER_1"/>
    <property type="match status" value="2"/>
</dbReference>
<gene>
    <name evidence="6" type="ORF">J3U87_01775</name>
</gene>
<dbReference type="SMART" id="SM00382">
    <property type="entry name" value="AAA"/>
    <property type="match status" value="2"/>
</dbReference>
<dbReference type="PANTHER" id="PTHR42855:SF1">
    <property type="entry name" value="ABC TRANSPORTER DOMAIN-CONTAINING PROTEIN"/>
    <property type="match status" value="1"/>
</dbReference>
<keyword evidence="7" id="KW-1185">Reference proteome</keyword>
<evidence type="ECO:0000313" key="7">
    <source>
        <dbReference type="Proteomes" id="UP000663929"/>
    </source>
</evidence>
<organism evidence="6 7">
    <name type="scientific">Sulfidibacter corallicola</name>
    <dbReference type="NCBI Taxonomy" id="2818388"/>
    <lineage>
        <taxon>Bacteria</taxon>
        <taxon>Pseudomonadati</taxon>
        <taxon>Acidobacteriota</taxon>
        <taxon>Holophagae</taxon>
        <taxon>Acanthopleuribacterales</taxon>
        <taxon>Acanthopleuribacteraceae</taxon>
        <taxon>Sulfidibacter</taxon>
    </lineage>
</organism>
<reference evidence="6" key="1">
    <citation type="submission" date="2021-03" db="EMBL/GenBank/DDBJ databases">
        <title>Acanthopleuribacteraceae sp. M133.</title>
        <authorList>
            <person name="Wang G."/>
        </authorList>
    </citation>
    <scope>NUCLEOTIDE SEQUENCE</scope>
    <source>
        <strain evidence="6">M133</strain>
    </source>
</reference>
<evidence type="ECO:0000256" key="1">
    <source>
        <dbReference type="ARBA" id="ARBA00022741"/>
    </source>
</evidence>
<dbReference type="SUPFAM" id="SSF52540">
    <property type="entry name" value="P-loop containing nucleoside triphosphate hydrolases"/>
    <property type="match status" value="2"/>
</dbReference>
<dbReference type="Pfam" id="PF16326">
    <property type="entry name" value="ABC_tran_CTD"/>
    <property type="match status" value="1"/>
</dbReference>
<keyword evidence="2 6" id="KW-0067">ATP-binding</keyword>
<sequence length="603" mass="67245">MSLILSCRDLAKAHGTENLFENLSLSIFAGDHLGLIGPNGVGKSTLLRILANQDTPDAGEVVVKRHTRLVYVPQVSSFEPGHTVYEIAVAAGRSLGLPEEEAIVAAQIQLSRAEFEHFEALTETLSGGWKKRLAIACALVGEPECLLLDEPTNHLDVAGVLWLESLLSAADFTWITVSHDRYFLENTVNKIAELNPVFPEGILFCEGGYDTFLSRKADLLEAQAKFEQALVNKLRRETEWLRRQPKARTTKAKYRVDQAARLMETYDEVRTRRQISDRVDMSFSSSDRKTKKLIELKGVGKSLGDKRIVEGLEFLLSPGRRIGLLGTNGTGKTTILKLILGELAPDQGRVRHAEQLQAVYFDQNRQGLDAAESLKRSLSPAGDSVIYKGRSLHVISWAKRFRFAPEQLETPVGSLSGGEQARLLLARLMLVQADVLLLDEPTNDLDIPSLEELEEALEAFPGAVVLVSHDRYLLRRVCNGFIGLDGKGGWAAYGSYEQWERELQVEEEPKAKKEKPVSSSREAAAKPASRKKLSYNEQREFDGMEETILNEEERIESLKAEMALPETATNAGRLQELFCELNDCQKKVEALYARWAELEAKIT</sequence>
<evidence type="ECO:0000256" key="3">
    <source>
        <dbReference type="SAM" id="Coils"/>
    </source>
</evidence>
<dbReference type="InterPro" id="IPR003593">
    <property type="entry name" value="AAA+_ATPase"/>
</dbReference>
<proteinExistence type="predicted"/>
<evidence type="ECO:0000259" key="5">
    <source>
        <dbReference type="PROSITE" id="PS50893"/>
    </source>
</evidence>
<accession>A0A8A4TQ11</accession>
<dbReference type="InterPro" id="IPR037118">
    <property type="entry name" value="Val-tRNA_synth_C_sf"/>
</dbReference>
<dbReference type="CDD" id="cd03221">
    <property type="entry name" value="ABCF_EF-3"/>
    <property type="match status" value="2"/>
</dbReference>
<keyword evidence="3" id="KW-0175">Coiled coil</keyword>
<dbReference type="AlphaFoldDB" id="A0A8A4TQ11"/>
<dbReference type="InterPro" id="IPR032524">
    <property type="entry name" value="ABC_tran_C"/>
</dbReference>